<evidence type="ECO:0000313" key="2">
    <source>
        <dbReference type="Proteomes" id="UP001500552"/>
    </source>
</evidence>
<evidence type="ECO:0000313" key="1">
    <source>
        <dbReference type="EMBL" id="GAA4434560.1"/>
    </source>
</evidence>
<reference evidence="2" key="1">
    <citation type="journal article" date="2019" name="Int. J. Syst. Evol. Microbiol.">
        <title>The Global Catalogue of Microorganisms (GCM) 10K type strain sequencing project: providing services to taxonomists for standard genome sequencing and annotation.</title>
        <authorList>
            <consortium name="The Broad Institute Genomics Platform"/>
            <consortium name="The Broad Institute Genome Sequencing Center for Infectious Disease"/>
            <person name="Wu L."/>
            <person name="Ma J."/>
        </authorList>
    </citation>
    <scope>NUCLEOTIDE SEQUENCE [LARGE SCALE GENOMIC DNA]</scope>
    <source>
        <strain evidence="2">JCM 17926</strain>
    </source>
</reference>
<proteinExistence type="predicted"/>
<organism evidence="1 2">
    <name type="scientific">Pontibacter saemangeumensis</name>
    <dbReference type="NCBI Taxonomy" id="1084525"/>
    <lineage>
        <taxon>Bacteria</taxon>
        <taxon>Pseudomonadati</taxon>
        <taxon>Bacteroidota</taxon>
        <taxon>Cytophagia</taxon>
        <taxon>Cytophagales</taxon>
        <taxon>Hymenobacteraceae</taxon>
        <taxon>Pontibacter</taxon>
    </lineage>
</organism>
<comment type="caution">
    <text evidence="1">The sequence shown here is derived from an EMBL/GenBank/DDBJ whole genome shotgun (WGS) entry which is preliminary data.</text>
</comment>
<protein>
    <submittedName>
        <fullName evidence="1">Uncharacterized protein</fullName>
    </submittedName>
</protein>
<dbReference type="Proteomes" id="UP001500552">
    <property type="component" value="Unassembled WGS sequence"/>
</dbReference>
<gene>
    <name evidence="1" type="ORF">GCM10023188_25620</name>
</gene>
<dbReference type="RefSeq" id="WP_345159583.1">
    <property type="nucleotide sequence ID" value="NZ_BAABHC010000014.1"/>
</dbReference>
<sequence>MQAFEEVIQDTYLETEKIFFKEESSNVVRVGSDRFLDLVIEFKEGFDKLTIKFQNLNESLEEGLTFCSDEYLQSKGGSLRSLLRSSKRLVATFVKSAYYPGVKTAVRRYEEEVNCLQEFIQDIELRTKVIKEDDEFQALIAQINSL</sequence>
<accession>A0ABP8LR09</accession>
<name>A0ABP8LR09_9BACT</name>
<keyword evidence="2" id="KW-1185">Reference proteome</keyword>
<dbReference type="EMBL" id="BAABHC010000014">
    <property type="protein sequence ID" value="GAA4434560.1"/>
    <property type="molecule type" value="Genomic_DNA"/>
</dbReference>